<keyword evidence="3" id="KW-0560">Oxidoreductase</keyword>
<dbReference type="Proteomes" id="UP000051302">
    <property type="component" value="Unassembled WGS sequence"/>
</dbReference>
<dbReference type="PANTHER" id="PTHR43827">
    <property type="entry name" value="2,5-DIKETO-D-GLUCONIC ACID REDUCTASE"/>
    <property type="match status" value="1"/>
</dbReference>
<dbReference type="PANTHER" id="PTHR43827:SF3">
    <property type="entry name" value="NADP-DEPENDENT OXIDOREDUCTASE DOMAIN-CONTAINING PROTEIN"/>
    <property type="match status" value="1"/>
</dbReference>
<sequence length="285" mass="32318">MEYVTLNNGIKMPKLGLGIFRVNDLDEAEEAVYQAIKLGYRLIDTAAAYGNEQAVGRAIKRSNVDCSELFITSKLWLTDNSYGGAKVGLERSLNNLGLDYLDLYLIHQPVSDYYGAWRYLSEAYKAGKIRAVGVDNFTQQKLVDLINFTDVRPAINMIETNVFNQREEDQQAMIDYNVQMEAWAPFASGSNNVFDLPLLNKIAQKHGKSSAQIILRWLLQRNIVAIPKTVHISRLKENLEIFDFELSNQEMNQIKSLNTGNGFNLPEDAQGFQNMLDMSKQFSVE</sequence>
<dbReference type="InterPro" id="IPR023210">
    <property type="entry name" value="NADP_OxRdtase_dom"/>
</dbReference>
<evidence type="ECO:0000256" key="2">
    <source>
        <dbReference type="ARBA" id="ARBA00022857"/>
    </source>
</evidence>
<dbReference type="GO" id="GO:0016616">
    <property type="term" value="F:oxidoreductase activity, acting on the CH-OH group of donors, NAD or NADP as acceptor"/>
    <property type="evidence" value="ECO:0007669"/>
    <property type="project" value="UniProtKB-ARBA"/>
</dbReference>
<dbReference type="RefSeq" id="WP_057891503.1">
    <property type="nucleotide sequence ID" value="NZ_AZFV01000007.1"/>
</dbReference>
<dbReference type="InterPro" id="IPR020471">
    <property type="entry name" value="AKR"/>
</dbReference>
<dbReference type="PRINTS" id="PR00069">
    <property type="entry name" value="ALDKETRDTASE"/>
</dbReference>
<dbReference type="AlphaFoldDB" id="A0A0R1WN38"/>
<evidence type="ECO:0000313" key="8">
    <source>
        <dbReference type="EMBL" id="KRM17652.1"/>
    </source>
</evidence>
<dbReference type="PROSITE" id="PS00063">
    <property type="entry name" value="ALDOKETO_REDUCTASE_3"/>
    <property type="match status" value="1"/>
</dbReference>
<dbReference type="Gene3D" id="3.20.20.100">
    <property type="entry name" value="NADP-dependent oxidoreductase domain"/>
    <property type="match status" value="1"/>
</dbReference>
<feature type="domain" description="NADP-dependent oxidoreductase" evidence="7">
    <location>
        <begin position="15"/>
        <end position="258"/>
    </location>
</feature>
<keyword evidence="9" id="KW-1185">Reference proteome</keyword>
<name>A0A0R1WN38_9LACO</name>
<comment type="similarity">
    <text evidence="1">Belongs to the aldo/keto reductase family.</text>
</comment>
<comment type="caution">
    <text evidence="8">The sequence shown here is derived from an EMBL/GenBank/DDBJ whole genome shotgun (WGS) entry which is preliminary data.</text>
</comment>
<dbReference type="PATRIC" id="fig|1423774.3.peg.2504"/>
<dbReference type="FunFam" id="3.20.20.100:FF:000015">
    <property type="entry name" value="Oxidoreductase, aldo/keto reductase family"/>
    <property type="match status" value="1"/>
</dbReference>
<evidence type="ECO:0000256" key="1">
    <source>
        <dbReference type="ARBA" id="ARBA00007905"/>
    </source>
</evidence>
<accession>A0A0R1WN38</accession>
<proteinExistence type="inferred from homology"/>
<dbReference type="SUPFAM" id="SSF51430">
    <property type="entry name" value="NAD(P)-linked oxidoreductase"/>
    <property type="match status" value="1"/>
</dbReference>
<organism evidence="8 9">
    <name type="scientific">Companilactobacillus nantensis DSM 16982</name>
    <dbReference type="NCBI Taxonomy" id="1423774"/>
    <lineage>
        <taxon>Bacteria</taxon>
        <taxon>Bacillati</taxon>
        <taxon>Bacillota</taxon>
        <taxon>Bacilli</taxon>
        <taxon>Lactobacillales</taxon>
        <taxon>Lactobacillaceae</taxon>
        <taxon>Companilactobacillus</taxon>
    </lineage>
</organism>
<dbReference type="PIRSF" id="PIRSF000097">
    <property type="entry name" value="AKR"/>
    <property type="match status" value="1"/>
</dbReference>
<evidence type="ECO:0000256" key="3">
    <source>
        <dbReference type="ARBA" id="ARBA00023002"/>
    </source>
</evidence>
<evidence type="ECO:0000256" key="4">
    <source>
        <dbReference type="PIRSR" id="PIRSR000097-1"/>
    </source>
</evidence>
<dbReference type="EMBL" id="AZFV01000007">
    <property type="protein sequence ID" value="KRM17652.1"/>
    <property type="molecule type" value="Genomic_DNA"/>
</dbReference>
<evidence type="ECO:0000256" key="5">
    <source>
        <dbReference type="PIRSR" id="PIRSR000097-2"/>
    </source>
</evidence>
<dbReference type="PROSITE" id="PS00798">
    <property type="entry name" value="ALDOKETO_REDUCTASE_1"/>
    <property type="match status" value="1"/>
</dbReference>
<protein>
    <submittedName>
        <fullName evidence="8">Aldehyde reductase</fullName>
    </submittedName>
</protein>
<keyword evidence="2" id="KW-0521">NADP</keyword>
<evidence type="ECO:0000313" key="9">
    <source>
        <dbReference type="Proteomes" id="UP000051302"/>
    </source>
</evidence>
<dbReference type="Pfam" id="PF00248">
    <property type="entry name" value="Aldo_ket_red"/>
    <property type="match status" value="1"/>
</dbReference>
<gene>
    <name evidence="8" type="ORF">FD31_GL002411</name>
</gene>
<feature type="active site" description="Proton donor" evidence="4">
    <location>
        <position position="49"/>
    </location>
</feature>
<reference evidence="8 9" key="1">
    <citation type="journal article" date="2015" name="Genome Announc.">
        <title>Expanding the biotechnology potential of lactobacilli through comparative genomics of 213 strains and associated genera.</title>
        <authorList>
            <person name="Sun Z."/>
            <person name="Harris H.M."/>
            <person name="McCann A."/>
            <person name="Guo C."/>
            <person name="Argimon S."/>
            <person name="Zhang W."/>
            <person name="Yang X."/>
            <person name="Jeffery I.B."/>
            <person name="Cooney J.C."/>
            <person name="Kagawa T.F."/>
            <person name="Liu W."/>
            <person name="Song Y."/>
            <person name="Salvetti E."/>
            <person name="Wrobel A."/>
            <person name="Rasinkangas P."/>
            <person name="Parkhill J."/>
            <person name="Rea M.C."/>
            <person name="O'Sullivan O."/>
            <person name="Ritari J."/>
            <person name="Douillard F.P."/>
            <person name="Paul Ross R."/>
            <person name="Yang R."/>
            <person name="Briner A.E."/>
            <person name="Felis G.E."/>
            <person name="de Vos W.M."/>
            <person name="Barrangou R."/>
            <person name="Klaenhammer T.R."/>
            <person name="Caufield P.W."/>
            <person name="Cui Y."/>
            <person name="Zhang H."/>
            <person name="O'Toole P.W."/>
        </authorList>
    </citation>
    <scope>NUCLEOTIDE SEQUENCE [LARGE SCALE GENOMIC DNA]</scope>
    <source>
        <strain evidence="8 9">DSM 16982</strain>
    </source>
</reference>
<dbReference type="InterPro" id="IPR018170">
    <property type="entry name" value="Aldo/ket_reductase_CS"/>
</dbReference>
<feature type="site" description="Lowers pKa of active site Tyr" evidence="6">
    <location>
        <position position="74"/>
    </location>
</feature>
<dbReference type="InterPro" id="IPR036812">
    <property type="entry name" value="NAD(P)_OxRdtase_dom_sf"/>
</dbReference>
<dbReference type="STRING" id="1423774.FD31_GL002411"/>
<evidence type="ECO:0000256" key="6">
    <source>
        <dbReference type="PIRSR" id="PIRSR000097-3"/>
    </source>
</evidence>
<evidence type="ECO:0000259" key="7">
    <source>
        <dbReference type="Pfam" id="PF00248"/>
    </source>
</evidence>
<feature type="binding site" evidence="5">
    <location>
        <position position="107"/>
    </location>
    <ligand>
        <name>substrate</name>
    </ligand>
</feature>